<name>A0A2N9HYP3_FAGSY</name>
<evidence type="ECO:0000313" key="1">
    <source>
        <dbReference type="EMBL" id="SPD16893.1"/>
    </source>
</evidence>
<accession>A0A2N9HYP3</accession>
<dbReference type="EMBL" id="OIVN01004357">
    <property type="protein sequence ID" value="SPD16893.1"/>
    <property type="molecule type" value="Genomic_DNA"/>
</dbReference>
<gene>
    <name evidence="1" type="ORF">FSB_LOCUS44775</name>
</gene>
<protein>
    <submittedName>
        <fullName evidence="1">Uncharacterized protein</fullName>
    </submittedName>
</protein>
<reference evidence="1" key="1">
    <citation type="submission" date="2018-02" db="EMBL/GenBank/DDBJ databases">
        <authorList>
            <person name="Cohen D.B."/>
            <person name="Kent A.D."/>
        </authorList>
    </citation>
    <scope>NUCLEOTIDE SEQUENCE</scope>
</reference>
<dbReference type="AlphaFoldDB" id="A0A2N9HYP3"/>
<proteinExistence type="predicted"/>
<sequence length="62" mass="6754">MNSPPSAWVVAASVWVFTASRGCSWRRVGFLPFSHGLPPLLLLPPSPSSSLSFFISLQICFC</sequence>
<organism evidence="1">
    <name type="scientific">Fagus sylvatica</name>
    <name type="common">Beechnut</name>
    <dbReference type="NCBI Taxonomy" id="28930"/>
    <lineage>
        <taxon>Eukaryota</taxon>
        <taxon>Viridiplantae</taxon>
        <taxon>Streptophyta</taxon>
        <taxon>Embryophyta</taxon>
        <taxon>Tracheophyta</taxon>
        <taxon>Spermatophyta</taxon>
        <taxon>Magnoliopsida</taxon>
        <taxon>eudicotyledons</taxon>
        <taxon>Gunneridae</taxon>
        <taxon>Pentapetalae</taxon>
        <taxon>rosids</taxon>
        <taxon>fabids</taxon>
        <taxon>Fagales</taxon>
        <taxon>Fagaceae</taxon>
        <taxon>Fagus</taxon>
    </lineage>
</organism>